<feature type="non-terminal residue" evidence="1">
    <location>
        <position position="1"/>
    </location>
</feature>
<reference evidence="1" key="1">
    <citation type="submission" date="2020-11" db="EMBL/GenBank/DDBJ databases">
        <authorList>
            <consortium name="DOE Joint Genome Institute"/>
            <person name="Ahrendt S."/>
            <person name="Riley R."/>
            <person name="Andreopoulos W."/>
            <person name="Labutti K."/>
            <person name="Pangilinan J."/>
            <person name="Ruiz-Duenas F.J."/>
            <person name="Barrasa J.M."/>
            <person name="Sanchez-Garcia M."/>
            <person name="Camarero S."/>
            <person name="Miyauchi S."/>
            <person name="Serrano A."/>
            <person name="Linde D."/>
            <person name="Babiker R."/>
            <person name="Drula E."/>
            <person name="Ayuso-Fernandez I."/>
            <person name="Pacheco R."/>
            <person name="Padilla G."/>
            <person name="Ferreira P."/>
            <person name="Barriuso J."/>
            <person name="Kellner H."/>
            <person name="Castanera R."/>
            <person name="Alfaro M."/>
            <person name="Ramirez L."/>
            <person name="Pisabarro A.G."/>
            <person name="Kuo A."/>
            <person name="Tritt A."/>
            <person name="Lipzen A."/>
            <person name="He G."/>
            <person name="Yan M."/>
            <person name="Ng V."/>
            <person name="Cullen D."/>
            <person name="Martin F."/>
            <person name="Rosso M.-N."/>
            <person name="Henrissat B."/>
            <person name="Hibbett D."/>
            <person name="Martinez A.T."/>
            <person name="Grigoriev I.V."/>
        </authorList>
    </citation>
    <scope>NUCLEOTIDE SEQUENCE</scope>
    <source>
        <strain evidence="1">AH 40177</strain>
    </source>
</reference>
<dbReference type="InterPro" id="IPR027417">
    <property type="entry name" value="P-loop_NTPase"/>
</dbReference>
<protein>
    <submittedName>
        <fullName evidence="1">Uncharacterized protein</fullName>
    </submittedName>
</protein>
<organism evidence="1 2">
    <name type="scientific">Rhodocollybia butyracea</name>
    <dbReference type="NCBI Taxonomy" id="206335"/>
    <lineage>
        <taxon>Eukaryota</taxon>
        <taxon>Fungi</taxon>
        <taxon>Dikarya</taxon>
        <taxon>Basidiomycota</taxon>
        <taxon>Agaricomycotina</taxon>
        <taxon>Agaricomycetes</taxon>
        <taxon>Agaricomycetidae</taxon>
        <taxon>Agaricales</taxon>
        <taxon>Marasmiineae</taxon>
        <taxon>Omphalotaceae</taxon>
        <taxon>Rhodocollybia</taxon>
    </lineage>
</organism>
<keyword evidence="2" id="KW-1185">Reference proteome</keyword>
<gene>
    <name evidence="1" type="ORF">BDP27DRAFT_1228169</name>
</gene>
<sequence length="68" mass="7923">YILDEIDTVLDFLHTQCICHIIRTRFSKAQFIVMSMSLKGGLFYKANIMLFQTEFEDGMSIVEQTANR</sequence>
<comment type="caution">
    <text evidence="1">The sequence shown here is derived from an EMBL/GenBank/DDBJ whole genome shotgun (WGS) entry which is preliminary data.</text>
</comment>
<dbReference type="Gene3D" id="3.40.50.300">
    <property type="entry name" value="P-loop containing nucleotide triphosphate hydrolases"/>
    <property type="match status" value="1"/>
</dbReference>
<evidence type="ECO:0000313" key="1">
    <source>
        <dbReference type="EMBL" id="KAF9065985.1"/>
    </source>
</evidence>
<dbReference type="AlphaFoldDB" id="A0A9P5U3R8"/>
<accession>A0A9P5U3R8</accession>
<dbReference type="Proteomes" id="UP000772434">
    <property type="component" value="Unassembled WGS sequence"/>
</dbReference>
<name>A0A9P5U3R8_9AGAR</name>
<evidence type="ECO:0000313" key="2">
    <source>
        <dbReference type="Proteomes" id="UP000772434"/>
    </source>
</evidence>
<dbReference type="EMBL" id="JADNRY010000094">
    <property type="protein sequence ID" value="KAF9065985.1"/>
    <property type="molecule type" value="Genomic_DNA"/>
</dbReference>
<dbReference type="OrthoDB" id="10255539at2759"/>
<proteinExistence type="predicted"/>